<keyword evidence="9" id="KW-0378">Hydrolase</keyword>
<dbReference type="InterPro" id="IPR011125">
    <property type="entry name" value="Znf_HypF"/>
</dbReference>
<comment type="catalytic activity">
    <reaction evidence="7">
        <text>C-terminal L-cysteinyl-[HypE protein] + carbamoyl phosphate + ATP + H2O = C-terminal S-carboxamide-L-cysteinyl-[HypE protein] + AMP + phosphate + diphosphate + H(+)</text>
        <dbReference type="Rhea" id="RHEA:55636"/>
        <dbReference type="Rhea" id="RHEA-COMP:14247"/>
        <dbReference type="Rhea" id="RHEA-COMP:14392"/>
        <dbReference type="ChEBI" id="CHEBI:15377"/>
        <dbReference type="ChEBI" id="CHEBI:15378"/>
        <dbReference type="ChEBI" id="CHEBI:30616"/>
        <dbReference type="ChEBI" id="CHEBI:33019"/>
        <dbReference type="ChEBI" id="CHEBI:43474"/>
        <dbReference type="ChEBI" id="CHEBI:58228"/>
        <dbReference type="ChEBI" id="CHEBI:76913"/>
        <dbReference type="ChEBI" id="CHEBI:139126"/>
        <dbReference type="ChEBI" id="CHEBI:456215"/>
    </reaction>
</comment>
<evidence type="ECO:0000256" key="3">
    <source>
        <dbReference type="ARBA" id="ARBA00022598"/>
    </source>
</evidence>
<comment type="caution">
    <text evidence="12">The sequence shown here is derived from an EMBL/GenBank/DDBJ whole genome shotgun (WGS) entry which is preliminary data.</text>
</comment>
<dbReference type="InterPro" id="IPR051060">
    <property type="entry name" value="Carbamoyltrans_HypF-like"/>
</dbReference>
<comment type="similarity">
    <text evidence="2 8">Belongs to the carbamoyltransferase HypF family.</text>
</comment>
<evidence type="ECO:0000256" key="1">
    <source>
        <dbReference type="ARBA" id="ARBA00004711"/>
    </source>
</evidence>
<dbReference type="InterPro" id="IPR006070">
    <property type="entry name" value="Sua5-like_dom"/>
</dbReference>
<dbReference type="InterPro" id="IPR004421">
    <property type="entry name" value="Carbamoyltransferase_HypF"/>
</dbReference>
<feature type="active site" evidence="9">
    <location>
        <position position="20"/>
    </location>
</feature>
<evidence type="ECO:0000256" key="8">
    <source>
        <dbReference type="PIRNR" id="PIRNR006256"/>
    </source>
</evidence>
<feature type="active site" evidence="9">
    <location>
        <position position="38"/>
    </location>
</feature>
<sequence length="758" mass="82690">MPIKRIRIDIEGIVQGVGFRPFIYRLANSHNLAGWVMNTPSGVVMEVEGAAKDVELFRCAIPEHAPPLALISSLLIKEITPCAESGFVIKESGGLGNEVQIAPDCDVCSDCLAELFDPSDRRYRYPFINCTNCGPRYTIIKGVPYDRGATTMSAFPMCGTCRNEYHDPNHRRFHAQPNACPVCGPVLTLLDGYGKKLAGTPLDTAISLLKEGRILAVKGLGGYHLAVDAANDEAVRELRRRKKRDEKPFAVMSPDLAAVAGYAVFDEMEKKLLSGVERPIVLLSKREGNRISPLVAPNNGYFGVMLPYTPLHHLLLRDNFNALVMTSGNLSNEPISYTDGEALERLGELADFFLIHNREIHTRTDDSIIRVFQGNPLFLRRSRGYVPRAISLPPISKNVLAVGAELKGTICLTKGNRAFLSQHIGDLQNAATLRSLEDTVCHLEQVLKIEPEVVAYDLHPDYLSTGFALDLKGVPKIGVQHHHAHMASCMAENRLEGEVIGVIFDGTGYGPDGTIWGGEFLVGGYAGAARKGHFRTLPLPGGDAAVREPYRMALSYLHSVFGAALFDLPLACIAHVTADQRKLFLKMLERGINSPLTSSCGRLFDAIAALIGLRTKVSYEGQAAIELEALAESVCCDDVYPCHITASEGKYLIDFSPMIRVMVEEMASEKPIAEIARCFHNTVAVATAEICGLIRGENGMDRVVLTGGVYQNKLLTEGVMDLLKKNGFQVFIHRLAPPNDAGIALGQAIIAGRSFPCV</sequence>
<dbReference type="InterPro" id="IPR055128">
    <property type="entry name" value="HypF_C_2"/>
</dbReference>
<dbReference type="Pfam" id="PF01300">
    <property type="entry name" value="Sua5_yciO_yrdC"/>
    <property type="match status" value="1"/>
</dbReference>
<keyword evidence="6" id="KW-0862">Zinc</keyword>
<protein>
    <recommendedName>
        <fullName evidence="8">Carbamoyltransferase</fullName>
        <ecNumber evidence="8">6.2.-.-</ecNumber>
    </recommendedName>
</protein>
<dbReference type="EC" id="6.2.-.-" evidence="8"/>
<reference evidence="12 13" key="1">
    <citation type="submission" date="2021-05" db="EMBL/GenBank/DDBJ databases">
        <title>The draft genome of Geobacter chapellei DSM 13688.</title>
        <authorList>
            <person name="Xu Z."/>
            <person name="Masuda Y."/>
            <person name="Itoh H."/>
            <person name="Senoo K."/>
        </authorList>
    </citation>
    <scope>NUCLEOTIDE SEQUENCE [LARGE SCALE GENOMIC DNA]</scope>
    <source>
        <strain evidence="12 13">DSM 13688</strain>
    </source>
</reference>
<dbReference type="SUPFAM" id="SSF53067">
    <property type="entry name" value="Actin-like ATPase domain"/>
    <property type="match status" value="1"/>
</dbReference>
<organism evidence="12 13">
    <name type="scientific">Pelotalea chapellei</name>
    <dbReference type="NCBI Taxonomy" id="44671"/>
    <lineage>
        <taxon>Bacteria</taxon>
        <taxon>Pseudomonadati</taxon>
        <taxon>Thermodesulfobacteriota</taxon>
        <taxon>Desulfuromonadia</taxon>
        <taxon>Geobacterales</taxon>
        <taxon>Geobacteraceae</taxon>
        <taxon>Pelotalea</taxon>
    </lineage>
</organism>
<dbReference type="Gene3D" id="3.30.420.40">
    <property type="match status" value="1"/>
</dbReference>
<evidence type="ECO:0000256" key="2">
    <source>
        <dbReference type="ARBA" id="ARBA00008097"/>
    </source>
</evidence>
<gene>
    <name evidence="12" type="primary">hypF</name>
    <name evidence="12" type="ORF">KJB30_01960</name>
</gene>
<evidence type="ECO:0000256" key="9">
    <source>
        <dbReference type="PROSITE-ProRule" id="PRU00520"/>
    </source>
</evidence>
<evidence type="ECO:0000256" key="4">
    <source>
        <dbReference type="ARBA" id="ARBA00022723"/>
    </source>
</evidence>
<dbReference type="InterPro" id="IPR001792">
    <property type="entry name" value="Acylphosphatase-like_dom"/>
</dbReference>
<name>A0ABS5U4G9_9BACT</name>
<evidence type="ECO:0000313" key="13">
    <source>
        <dbReference type="Proteomes" id="UP000784128"/>
    </source>
</evidence>
<evidence type="ECO:0000256" key="6">
    <source>
        <dbReference type="ARBA" id="ARBA00022833"/>
    </source>
</evidence>
<dbReference type="PIRSF" id="PIRSF006256">
    <property type="entry name" value="CMPcnvr_hdrg_mat"/>
    <property type="match status" value="1"/>
</dbReference>
<dbReference type="Gene3D" id="3.90.870.50">
    <property type="match status" value="1"/>
</dbReference>
<dbReference type="PROSITE" id="PS51163">
    <property type="entry name" value="YRDC"/>
    <property type="match status" value="1"/>
</dbReference>
<keyword evidence="4" id="KW-0479">Metal-binding</keyword>
<dbReference type="InterPro" id="IPR017968">
    <property type="entry name" value="Acylphosphatase_CS"/>
</dbReference>
<dbReference type="InterPro" id="IPR036046">
    <property type="entry name" value="Acylphosphatase-like_dom_sf"/>
</dbReference>
<evidence type="ECO:0000256" key="5">
    <source>
        <dbReference type="ARBA" id="ARBA00022771"/>
    </source>
</evidence>
<dbReference type="Pfam" id="PF07503">
    <property type="entry name" value="zf-HYPF"/>
    <property type="match status" value="2"/>
</dbReference>
<dbReference type="Pfam" id="PF00708">
    <property type="entry name" value="Acylphosphatase"/>
    <property type="match status" value="1"/>
</dbReference>
<feature type="domain" description="YrdC-like" evidence="11">
    <location>
        <begin position="199"/>
        <end position="384"/>
    </location>
</feature>
<evidence type="ECO:0000256" key="7">
    <source>
        <dbReference type="ARBA" id="ARBA00048220"/>
    </source>
</evidence>
<accession>A0ABS5U4G9</accession>
<evidence type="ECO:0000313" key="12">
    <source>
        <dbReference type="EMBL" id="MBT1070539.1"/>
    </source>
</evidence>
<dbReference type="PROSITE" id="PS51160">
    <property type="entry name" value="ACYLPHOSPHATASE_3"/>
    <property type="match status" value="1"/>
</dbReference>
<dbReference type="Pfam" id="PF22521">
    <property type="entry name" value="HypF_C_2"/>
    <property type="match status" value="1"/>
</dbReference>
<comment type="catalytic activity">
    <reaction evidence="9">
        <text>an acyl phosphate + H2O = a carboxylate + phosphate + H(+)</text>
        <dbReference type="Rhea" id="RHEA:14965"/>
        <dbReference type="ChEBI" id="CHEBI:15377"/>
        <dbReference type="ChEBI" id="CHEBI:15378"/>
        <dbReference type="ChEBI" id="CHEBI:29067"/>
        <dbReference type="ChEBI" id="CHEBI:43474"/>
        <dbReference type="ChEBI" id="CHEBI:59918"/>
        <dbReference type="EC" id="3.6.1.7"/>
    </reaction>
</comment>
<dbReference type="Gene3D" id="3.30.420.360">
    <property type="match status" value="1"/>
</dbReference>
<dbReference type="PANTHER" id="PTHR42959:SF1">
    <property type="entry name" value="CARBAMOYLTRANSFERASE HYPF"/>
    <property type="match status" value="1"/>
</dbReference>
<keyword evidence="3 12" id="KW-0436">Ligase</keyword>
<evidence type="ECO:0000259" key="11">
    <source>
        <dbReference type="PROSITE" id="PS51163"/>
    </source>
</evidence>
<feature type="domain" description="Acylphosphatase-like" evidence="10">
    <location>
        <begin position="5"/>
        <end position="91"/>
    </location>
</feature>
<dbReference type="InterPro" id="IPR043129">
    <property type="entry name" value="ATPase_NBD"/>
</dbReference>
<dbReference type="PROSITE" id="PS00150">
    <property type="entry name" value="ACYLPHOSPHATASE_1"/>
    <property type="match status" value="1"/>
</dbReference>
<dbReference type="SUPFAM" id="SSF55821">
    <property type="entry name" value="YrdC/RibB"/>
    <property type="match status" value="1"/>
</dbReference>
<proteinExistence type="inferred from homology"/>
<dbReference type="PANTHER" id="PTHR42959">
    <property type="entry name" value="CARBAMOYLTRANSFERASE"/>
    <property type="match status" value="1"/>
</dbReference>
<keyword evidence="13" id="KW-1185">Reference proteome</keyword>
<dbReference type="Proteomes" id="UP000784128">
    <property type="component" value="Unassembled WGS sequence"/>
</dbReference>
<dbReference type="NCBIfam" id="TIGR00143">
    <property type="entry name" value="hypF"/>
    <property type="match status" value="1"/>
</dbReference>
<comment type="pathway">
    <text evidence="1">Protein modification; [NiFe] hydrogenase maturation.</text>
</comment>
<dbReference type="Pfam" id="PF17788">
    <property type="entry name" value="HypF_C"/>
    <property type="match status" value="1"/>
</dbReference>
<dbReference type="Gene3D" id="3.30.110.120">
    <property type="match status" value="1"/>
</dbReference>
<dbReference type="SUPFAM" id="SSF54975">
    <property type="entry name" value="Acylphosphatase/BLUF domain-like"/>
    <property type="match status" value="1"/>
</dbReference>
<dbReference type="InterPro" id="IPR041440">
    <property type="entry name" value="HypF_C"/>
</dbReference>
<dbReference type="EMBL" id="JAHDYS010000002">
    <property type="protein sequence ID" value="MBT1070539.1"/>
    <property type="molecule type" value="Genomic_DNA"/>
</dbReference>
<keyword evidence="5" id="KW-0863">Zinc-finger</keyword>
<dbReference type="InterPro" id="IPR017945">
    <property type="entry name" value="DHBP_synth_RibB-like_a/b_dom"/>
</dbReference>
<evidence type="ECO:0000259" key="10">
    <source>
        <dbReference type="PROSITE" id="PS51160"/>
    </source>
</evidence>
<dbReference type="GO" id="GO:0016874">
    <property type="term" value="F:ligase activity"/>
    <property type="evidence" value="ECO:0007669"/>
    <property type="project" value="UniProtKB-KW"/>
</dbReference>